<evidence type="ECO:0000313" key="12">
    <source>
        <dbReference type="EMBL" id="TDF90161.1"/>
    </source>
</evidence>
<organism evidence="12 13">
    <name type="scientific">Arthrobacter terricola</name>
    <dbReference type="NCBI Taxonomy" id="2547396"/>
    <lineage>
        <taxon>Bacteria</taxon>
        <taxon>Bacillati</taxon>
        <taxon>Actinomycetota</taxon>
        <taxon>Actinomycetes</taxon>
        <taxon>Micrococcales</taxon>
        <taxon>Micrococcaceae</taxon>
        <taxon>Arthrobacter</taxon>
    </lineage>
</organism>
<evidence type="ECO:0000256" key="10">
    <source>
        <dbReference type="PIRSR" id="PIRSR000196-2"/>
    </source>
</evidence>
<dbReference type="Proteomes" id="UP000295511">
    <property type="component" value="Unassembled WGS sequence"/>
</dbReference>
<proteinExistence type="predicted"/>
<evidence type="ECO:0000259" key="11">
    <source>
        <dbReference type="Pfam" id="PF01619"/>
    </source>
</evidence>
<dbReference type="PANTHER" id="PTHR13914:SF0">
    <property type="entry name" value="PROLINE DEHYDROGENASE 1, MITOCHONDRIAL"/>
    <property type="match status" value="1"/>
</dbReference>
<feature type="binding site" evidence="10">
    <location>
        <position position="149"/>
    </location>
    <ligand>
        <name>FAD</name>
        <dbReference type="ChEBI" id="CHEBI:57692"/>
    </ligand>
</feature>
<evidence type="ECO:0000256" key="3">
    <source>
        <dbReference type="ARBA" id="ARBA00022630"/>
    </source>
</evidence>
<keyword evidence="4 10" id="KW-0547">Nucleotide-binding</keyword>
<protein>
    <recommendedName>
        <fullName evidence="2">proline dehydrogenase</fullName>
        <ecNumber evidence="2">1.5.5.2</ecNumber>
    </recommendedName>
</protein>
<reference evidence="12 13" key="1">
    <citation type="submission" date="2019-03" db="EMBL/GenBank/DDBJ databases">
        <title>Whole genome sequence of Arthrobacter sp JH1-1.</title>
        <authorList>
            <person name="Trinh H.N."/>
        </authorList>
    </citation>
    <scope>NUCLEOTIDE SEQUENCE [LARGE SCALE GENOMIC DNA]</scope>
    <source>
        <strain evidence="12 13">JH1-1</strain>
    </source>
</reference>
<dbReference type="GO" id="GO:0010133">
    <property type="term" value="P:L-proline catabolic process to L-glutamate"/>
    <property type="evidence" value="ECO:0007669"/>
    <property type="project" value="UniProtKB-UniPathway"/>
</dbReference>
<evidence type="ECO:0000256" key="6">
    <source>
        <dbReference type="ARBA" id="ARBA00023002"/>
    </source>
</evidence>
<dbReference type="SUPFAM" id="SSF51730">
    <property type="entry name" value="FAD-linked oxidoreductase"/>
    <property type="match status" value="1"/>
</dbReference>
<feature type="binding site" evidence="10">
    <location>
        <begin position="240"/>
        <end position="241"/>
    </location>
    <ligand>
        <name>FAD</name>
        <dbReference type="ChEBI" id="CHEBI:57692"/>
    </ligand>
</feature>
<evidence type="ECO:0000256" key="2">
    <source>
        <dbReference type="ARBA" id="ARBA00012695"/>
    </source>
</evidence>
<sequence>MWCEQHSEEGWATEGSAPMPNRLLLHVAENKQLEAIATRNRFTRPIVDRYVAGNGLEDAWAATAELNKAGIDVSLDLLGESVHHLAQSKAATQEYQGAIENIQNRAPGSTVSVKLSQLGIMIDPQECANNLKALLDAAATHGATVEVDMEHSSVGRETLAIYKSILPDHPNTRVAIQANMRQTPEDLASFTDIKPRIRLVKGAFDESSAAALRNADEVTEQYKFLSRWALQHLPDPAFGTHDDSCVDVVKKAAAELGVDKRSFEFQMLYGVRRKLQDQLVREGYRVRVYLPYGTQWYPYLMRRMAEKPANLLLFLRSLIGS</sequence>
<keyword evidence="5 10" id="KW-0274">FAD</keyword>
<dbReference type="InterPro" id="IPR008219">
    <property type="entry name" value="PRODH_bac_arc"/>
</dbReference>
<comment type="caution">
    <text evidence="12">The sequence shown here is derived from an EMBL/GenBank/DDBJ whole genome shotgun (WGS) entry which is preliminary data.</text>
</comment>
<dbReference type="GO" id="GO:0000166">
    <property type="term" value="F:nucleotide binding"/>
    <property type="evidence" value="ECO:0007669"/>
    <property type="project" value="UniProtKB-KW"/>
</dbReference>
<dbReference type="UniPathway" id="UPA00261">
    <property type="reaction ID" value="UER00373"/>
</dbReference>
<dbReference type="OrthoDB" id="9773461at2"/>
<evidence type="ECO:0000256" key="7">
    <source>
        <dbReference type="ARBA" id="ARBA00023062"/>
    </source>
</evidence>
<dbReference type="InterPro" id="IPR015659">
    <property type="entry name" value="Proline_oxidase"/>
</dbReference>
<keyword evidence="6" id="KW-0560">Oxidoreductase</keyword>
<evidence type="ECO:0000313" key="13">
    <source>
        <dbReference type="Proteomes" id="UP000295511"/>
    </source>
</evidence>
<dbReference type="EMBL" id="SMRU01000036">
    <property type="protein sequence ID" value="TDF90161.1"/>
    <property type="molecule type" value="Genomic_DNA"/>
</dbReference>
<keyword evidence="7" id="KW-0642">Proline metabolism</keyword>
<dbReference type="InterPro" id="IPR002872">
    <property type="entry name" value="Proline_DH_dom"/>
</dbReference>
<dbReference type="EC" id="1.5.5.2" evidence="2"/>
<dbReference type="AlphaFoldDB" id="A0A4R5K715"/>
<feature type="binding site" evidence="9">
    <location>
        <position position="114"/>
    </location>
    <ligand>
        <name>substrate</name>
    </ligand>
</feature>
<evidence type="ECO:0000256" key="9">
    <source>
        <dbReference type="PIRSR" id="PIRSR000196-1"/>
    </source>
</evidence>
<evidence type="ECO:0000256" key="8">
    <source>
        <dbReference type="ARBA" id="ARBA00048779"/>
    </source>
</evidence>
<dbReference type="PIRSF" id="PIRSF000196">
    <property type="entry name" value="Pro_dehydrog"/>
    <property type="match status" value="1"/>
</dbReference>
<gene>
    <name evidence="12" type="ORF">E1809_22420</name>
</gene>
<feature type="binding site" evidence="10">
    <location>
        <position position="177"/>
    </location>
    <ligand>
        <name>FAD</name>
        <dbReference type="ChEBI" id="CHEBI:57692"/>
    </ligand>
</feature>
<evidence type="ECO:0000256" key="1">
    <source>
        <dbReference type="ARBA" id="ARBA00004739"/>
    </source>
</evidence>
<comment type="pathway">
    <text evidence="1">Amino-acid degradation; L-proline degradation into L-glutamate; L-glutamate from L-proline: step 1/2.</text>
</comment>
<feature type="binding site" evidence="10">
    <location>
        <begin position="201"/>
        <end position="203"/>
    </location>
    <ligand>
        <name>FAD</name>
        <dbReference type="ChEBI" id="CHEBI:57692"/>
    </ligand>
</feature>
<evidence type="ECO:0000256" key="5">
    <source>
        <dbReference type="ARBA" id="ARBA00022827"/>
    </source>
</evidence>
<feature type="binding site" evidence="9">
    <location>
        <position position="302"/>
    </location>
    <ligand>
        <name>substrate</name>
    </ligand>
</feature>
<keyword evidence="3" id="KW-0285">Flavoprotein</keyword>
<comment type="catalytic activity">
    <reaction evidence="8">
        <text>L-proline + a quinone = (S)-1-pyrroline-5-carboxylate + a quinol + H(+)</text>
        <dbReference type="Rhea" id="RHEA:23784"/>
        <dbReference type="ChEBI" id="CHEBI:15378"/>
        <dbReference type="ChEBI" id="CHEBI:17388"/>
        <dbReference type="ChEBI" id="CHEBI:24646"/>
        <dbReference type="ChEBI" id="CHEBI:60039"/>
        <dbReference type="ChEBI" id="CHEBI:132124"/>
        <dbReference type="EC" id="1.5.5.2"/>
    </reaction>
</comment>
<dbReference type="InterPro" id="IPR029041">
    <property type="entry name" value="FAD-linked_oxidoreductase-like"/>
</dbReference>
<evidence type="ECO:0000256" key="4">
    <source>
        <dbReference type="ARBA" id="ARBA00022741"/>
    </source>
</evidence>
<accession>A0A4R5K715</accession>
<keyword evidence="13" id="KW-1185">Reference proteome</keyword>
<feature type="binding site" evidence="9">
    <location>
        <position position="303"/>
    </location>
    <ligand>
        <name>substrate</name>
    </ligand>
</feature>
<dbReference type="Pfam" id="PF01619">
    <property type="entry name" value="Pro_dh"/>
    <property type="match status" value="1"/>
</dbReference>
<name>A0A4R5K715_9MICC</name>
<comment type="cofactor">
    <cofactor evidence="10">
        <name>FAD</name>
        <dbReference type="ChEBI" id="CHEBI:57692"/>
    </cofactor>
    <text evidence="10">Binds 1 FAD per subunit.</text>
</comment>
<dbReference type="Gene3D" id="3.20.20.220">
    <property type="match status" value="1"/>
</dbReference>
<dbReference type="GO" id="GO:0004657">
    <property type="term" value="F:proline dehydrogenase activity"/>
    <property type="evidence" value="ECO:0007669"/>
    <property type="project" value="UniProtKB-EC"/>
</dbReference>
<dbReference type="PANTHER" id="PTHR13914">
    <property type="entry name" value="PROLINE OXIDASE"/>
    <property type="match status" value="1"/>
</dbReference>
<feature type="domain" description="Proline dehydrogenase" evidence="11">
    <location>
        <begin position="62"/>
        <end position="310"/>
    </location>
</feature>